<comment type="caution">
    <text evidence="1">The sequence shown here is derived from an EMBL/GenBank/DDBJ whole genome shotgun (WGS) entry which is preliminary data.</text>
</comment>
<evidence type="ECO:0000313" key="2">
    <source>
        <dbReference type="Proteomes" id="UP001498398"/>
    </source>
</evidence>
<accession>A0ABR1IJ68</accession>
<keyword evidence="2" id="KW-1185">Reference proteome</keyword>
<name>A0ABR1IJ68_9AGAR</name>
<dbReference type="Proteomes" id="UP001498398">
    <property type="component" value="Unassembled WGS sequence"/>
</dbReference>
<reference evidence="1 2" key="1">
    <citation type="submission" date="2024-01" db="EMBL/GenBank/DDBJ databases">
        <title>A draft genome for the cacao thread blight pathogen Marasmiellus scandens.</title>
        <authorList>
            <person name="Baruah I.K."/>
            <person name="Leung J."/>
            <person name="Bukari Y."/>
            <person name="Amoako-Attah I."/>
            <person name="Meinhardt L.W."/>
            <person name="Bailey B.A."/>
            <person name="Cohen S.P."/>
        </authorList>
    </citation>
    <scope>NUCLEOTIDE SEQUENCE [LARGE SCALE GENOMIC DNA]</scope>
    <source>
        <strain evidence="1 2">GH-19</strain>
    </source>
</reference>
<protein>
    <submittedName>
        <fullName evidence="1">Uncharacterized protein</fullName>
    </submittedName>
</protein>
<sequence>MNPLAERCWRGDLLDFLTPSFNKAHGENQDQEFMEHAVNYWLRRFPSDVLPSSPHQILYLHDRSIERIEKAIESSKKGPEIFRKHLHDQLSQNLANISEIKVNSCMSQQSWKSELLSALRSFDVHYPHPFKSECPTLKRKIDIPWPTPDDILAGKSADSIQFYQAHYAPDPPYVIISRDRSRIRWRYMGEKGGL</sequence>
<organism evidence="1 2">
    <name type="scientific">Marasmiellus scandens</name>
    <dbReference type="NCBI Taxonomy" id="2682957"/>
    <lineage>
        <taxon>Eukaryota</taxon>
        <taxon>Fungi</taxon>
        <taxon>Dikarya</taxon>
        <taxon>Basidiomycota</taxon>
        <taxon>Agaricomycotina</taxon>
        <taxon>Agaricomycetes</taxon>
        <taxon>Agaricomycetidae</taxon>
        <taxon>Agaricales</taxon>
        <taxon>Marasmiineae</taxon>
        <taxon>Omphalotaceae</taxon>
        <taxon>Marasmiellus</taxon>
    </lineage>
</organism>
<evidence type="ECO:0000313" key="1">
    <source>
        <dbReference type="EMBL" id="KAK7434071.1"/>
    </source>
</evidence>
<proteinExistence type="predicted"/>
<gene>
    <name evidence="1" type="ORF">VKT23_020397</name>
</gene>
<dbReference type="EMBL" id="JBANRG010000132">
    <property type="protein sequence ID" value="KAK7434071.1"/>
    <property type="molecule type" value="Genomic_DNA"/>
</dbReference>